<evidence type="ECO:0000313" key="2">
    <source>
        <dbReference type="Proteomes" id="UP000034805"/>
    </source>
</evidence>
<evidence type="ECO:0000313" key="1">
    <source>
        <dbReference type="EMBL" id="KPP56844.1"/>
    </source>
</evidence>
<comment type="caution">
    <text evidence="1">The sequence shown here is derived from an EMBL/GenBank/DDBJ whole genome shotgun (WGS) entry which is preliminary data.</text>
</comment>
<name>A0A0P7XVC3_SCLFO</name>
<dbReference type="Gene3D" id="1.10.533.10">
    <property type="entry name" value="Death Domain, Fas"/>
    <property type="match status" value="1"/>
</dbReference>
<dbReference type="Proteomes" id="UP000034805">
    <property type="component" value="Unassembled WGS sequence"/>
</dbReference>
<reference evidence="1 2" key="1">
    <citation type="submission" date="2015-08" db="EMBL/GenBank/DDBJ databases">
        <title>The genome of the Asian arowana (Scleropages formosus).</title>
        <authorList>
            <person name="Tan M.H."/>
            <person name="Gan H.M."/>
            <person name="Croft L.J."/>
            <person name="Austin C.M."/>
        </authorList>
    </citation>
    <scope>NUCLEOTIDE SEQUENCE [LARGE SCALE GENOMIC DNA]</scope>
    <source>
        <strain evidence="1">Aro1</strain>
    </source>
</reference>
<accession>A0A0P7XVC3</accession>
<dbReference type="InterPro" id="IPR011029">
    <property type="entry name" value="DEATH-like_dom_sf"/>
</dbReference>
<protein>
    <submittedName>
        <fullName evidence="1">Uncharacterized protein</fullName>
    </submittedName>
</protein>
<dbReference type="EMBL" id="JARO02018710">
    <property type="protein sequence ID" value="KPP56844.1"/>
    <property type="molecule type" value="Genomic_DNA"/>
</dbReference>
<dbReference type="SUPFAM" id="SSF47986">
    <property type="entry name" value="DEATH domain"/>
    <property type="match status" value="1"/>
</dbReference>
<sequence>MADWTLELGALGDGVLGRLADMLDNPKRGWRQLAAAVTERPRFRCSEKELLSCSLQVLSATGSPSRFLLAMLADRSCPLSFLLHCLKKMEHHAAVQYLTAAGERPQPGSALKSRCARRYRCGQSWEPGDGRPLAHPRSSACLQRCCVARKRDTLRTAAVTASQKPRVR</sequence>
<organism evidence="1 2">
    <name type="scientific">Scleropages formosus</name>
    <name type="common">Asian bonytongue</name>
    <name type="synonym">Osteoglossum formosum</name>
    <dbReference type="NCBI Taxonomy" id="113540"/>
    <lineage>
        <taxon>Eukaryota</taxon>
        <taxon>Metazoa</taxon>
        <taxon>Chordata</taxon>
        <taxon>Craniata</taxon>
        <taxon>Vertebrata</taxon>
        <taxon>Euteleostomi</taxon>
        <taxon>Actinopterygii</taxon>
        <taxon>Neopterygii</taxon>
        <taxon>Teleostei</taxon>
        <taxon>Osteoglossocephala</taxon>
        <taxon>Osteoglossomorpha</taxon>
        <taxon>Osteoglossiformes</taxon>
        <taxon>Osteoglossidae</taxon>
        <taxon>Scleropages</taxon>
    </lineage>
</organism>
<dbReference type="AlphaFoldDB" id="A0A0P7XVC3"/>
<proteinExistence type="predicted"/>
<gene>
    <name evidence="1" type="ORF">Z043_125497</name>
</gene>